<dbReference type="PANTHER" id="PTHR43401:SF2">
    <property type="entry name" value="L-THREONINE 3-DEHYDROGENASE"/>
    <property type="match status" value="1"/>
</dbReference>
<comment type="caution">
    <text evidence="4">The sequence shown here is derived from an EMBL/GenBank/DDBJ whole genome shotgun (WGS) entry which is preliminary data.</text>
</comment>
<evidence type="ECO:0000313" key="5">
    <source>
        <dbReference type="Proteomes" id="UP000886721"/>
    </source>
</evidence>
<dbReference type="Gene3D" id="3.40.50.720">
    <property type="entry name" value="NAD(P)-binding Rossmann-like Domain"/>
    <property type="match status" value="1"/>
</dbReference>
<dbReference type="Pfam" id="PF00107">
    <property type="entry name" value="ADH_zinc_N"/>
    <property type="match status" value="1"/>
</dbReference>
<dbReference type="Gene3D" id="3.90.180.10">
    <property type="entry name" value="Medium-chain alcohol dehydrogenases, catalytic domain"/>
    <property type="match status" value="1"/>
</dbReference>
<dbReference type="InterPro" id="IPR050129">
    <property type="entry name" value="Zn_alcohol_dh"/>
</dbReference>
<feature type="domain" description="Alcohol dehydrogenase-like C-terminal" evidence="2">
    <location>
        <begin position="187"/>
        <end position="330"/>
    </location>
</feature>
<dbReference type="Proteomes" id="UP000886721">
    <property type="component" value="Unassembled WGS sequence"/>
</dbReference>
<dbReference type="InterPro" id="IPR013149">
    <property type="entry name" value="ADH-like_C"/>
</dbReference>
<dbReference type="InterPro" id="IPR036291">
    <property type="entry name" value="NAD(P)-bd_dom_sf"/>
</dbReference>
<dbReference type="InterPro" id="IPR013154">
    <property type="entry name" value="ADH-like_N"/>
</dbReference>
<dbReference type="GO" id="GO:0016491">
    <property type="term" value="F:oxidoreductase activity"/>
    <property type="evidence" value="ECO:0007669"/>
    <property type="project" value="UniProtKB-KW"/>
</dbReference>
<proteinExistence type="predicted"/>
<feature type="domain" description="Alcohol dehydrogenase-like N-terminal" evidence="3">
    <location>
        <begin position="25"/>
        <end position="124"/>
    </location>
</feature>
<dbReference type="InterPro" id="IPR011032">
    <property type="entry name" value="GroES-like_sf"/>
</dbReference>
<dbReference type="SUPFAM" id="SSF50129">
    <property type="entry name" value="GroES-like"/>
    <property type="match status" value="1"/>
</dbReference>
<evidence type="ECO:0000259" key="3">
    <source>
        <dbReference type="Pfam" id="PF08240"/>
    </source>
</evidence>
<reference evidence="4" key="1">
    <citation type="journal article" date="2021" name="PeerJ">
        <title>Extensive microbial diversity within the chicken gut microbiome revealed by metagenomics and culture.</title>
        <authorList>
            <person name="Gilroy R."/>
            <person name="Ravi A."/>
            <person name="Getino M."/>
            <person name="Pursley I."/>
            <person name="Horton D.L."/>
            <person name="Alikhan N.F."/>
            <person name="Baker D."/>
            <person name="Gharbi K."/>
            <person name="Hall N."/>
            <person name="Watson M."/>
            <person name="Adriaenssens E.M."/>
            <person name="Foster-Nyarko E."/>
            <person name="Jarju S."/>
            <person name="Secka A."/>
            <person name="Antonio M."/>
            <person name="Oren A."/>
            <person name="Chaudhuri R.R."/>
            <person name="La Ragione R."/>
            <person name="Hildebrand F."/>
            <person name="Pallen M.J."/>
        </authorList>
    </citation>
    <scope>NUCLEOTIDE SEQUENCE</scope>
    <source>
        <strain evidence="4">CHK191-13928</strain>
    </source>
</reference>
<gene>
    <name evidence="4" type="ORF">H9735_01960</name>
</gene>
<dbReference type="Pfam" id="PF08240">
    <property type="entry name" value="ADH_N"/>
    <property type="match status" value="1"/>
</dbReference>
<dbReference type="CDD" id="cd08238">
    <property type="entry name" value="sorbose_phosphate_red"/>
    <property type="match status" value="1"/>
</dbReference>
<dbReference type="AlphaFoldDB" id="A0A9D1WTI3"/>
<dbReference type="SUPFAM" id="SSF51735">
    <property type="entry name" value="NAD(P)-binding Rossmann-fold domains"/>
    <property type="match status" value="1"/>
</dbReference>
<protein>
    <submittedName>
        <fullName evidence="4">Zinc-binding dehydrogenase</fullName>
    </submittedName>
</protein>
<name>A0A9D1WTI3_9FIRM</name>
<organism evidence="4 5">
    <name type="scientific">Candidatus Anaerostipes excrementavium</name>
    <dbReference type="NCBI Taxonomy" id="2838463"/>
    <lineage>
        <taxon>Bacteria</taxon>
        <taxon>Bacillati</taxon>
        <taxon>Bacillota</taxon>
        <taxon>Clostridia</taxon>
        <taxon>Lachnospirales</taxon>
        <taxon>Lachnospiraceae</taxon>
        <taxon>Anaerostipes</taxon>
    </lineage>
</organism>
<accession>A0A9D1WTI3</accession>
<evidence type="ECO:0000259" key="2">
    <source>
        <dbReference type="Pfam" id="PF00107"/>
    </source>
</evidence>
<evidence type="ECO:0000256" key="1">
    <source>
        <dbReference type="ARBA" id="ARBA00023002"/>
    </source>
</evidence>
<dbReference type="EMBL" id="DXEM01000006">
    <property type="protein sequence ID" value="HIX66874.1"/>
    <property type="molecule type" value="Genomic_DNA"/>
</dbReference>
<sequence length="429" mass="46641">MKSTAAVLAGKNQVYVKEIDLPEIGEEELLVKVVSNSVCLSTYKAALRGGEHKRVPDDISPEHPTITGHEFGGYIVQVGEKLKDRFQEGEKFVLQPAMGLPSGYSAGYSYEYYGGNATYCIIPKVSIDLGCVLPYKGDYFANASLAEPMSCIIGAFHAVYHTTPYVYEHQMGLKDGGSLALLGCAGPMGLGAIDYAIHGPYHSKRIVVTDINEERLQRAQSLLSPEDAASEGVELIYVNTSEMENAAEELIKLNDGKGYDEAFVFAPVESLIELGDDILGNDGCLNFFAGPTDNNFKAKYNFYNVHYESTHICGTSGGAPADMAESLELSAAGKINPSYMITHIGGINAAPETILNLPKIPGGKKLIYPHIQLELTAIEDFERLGKDNKMFAELAKICKANNNVWCEEAEKYLLNTMASSSCNEEGNRV</sequence>
<dbReference type="PANTHER" id="PTHR43401">
    <property type="entry name" value="L-THREONINE 3-DEHYDROGENASE"/>
    <property type="match status" value="1"/>
</dbReference>
<keyword evidence="1" id="KW-0560">Oxidoreductase</keyword>
<reference evidence="4" key="2">
    <citation type="submission" date="2021-04" db="EMBL/GenBank/DDBJ databases">
        <authorList>
            <person name="Gilroy R."/>
        </authorList>
    </citation>
    <scope>NUCLEOTIDE SEQUENCE</scope>
    <source>
        <strain evidence="4">CHK191-13928</strain>
    </source>
</reference>
<evidence type="ECO:0000313" key="4">
    <source>
        <dbReference type="EMBL" id="HIX66874.1"/>
    </source>
</evidence>